<keyword evidence="7 8" id="KW-0407">Ion channel</keyword>
<dbReference type="GO" id="GO:0005886">
    <property type="term" value="C:plasma membrane"/>
    <property type="evidence" value="ECO:0007669"/>
    <property type="project" value="TreeGrafter"/>
</dbReference>
<evidence type="ECO:0000256" key="2">
    <source>
        <dbReference type="ARBA" id="ARBA00022448"/>
    </source>
</evidence>
<evidence type="ECO:0000256" key="9">
    <source>
        <dbReference type="SAM" id="Phobius"/>
    </source>
</evidence>
<sequence>MIRTRRERQTVVKDMLRTRYKHVARTLDYRQAYSTSMLGTCINVYIDDVLSINNPNFKDHLHEIYPHELEIKETTESDRSASYLDILLSFDANGHLNTSPYDKRDDFSFHITKFPFMSGNISSSPAYGVFVSQLIRYSRACSKYEDFIIRARRLTNLKCSDGSPHWRYKNSKFQHTKDLFISPDNPFQAWRAMNGISSIPFLFSVSKFKPSTKTNLQVSFQSPQKIVAIQVHGGKGDAKGRWGVVTKFSLLHKLGNQRWQYYEDRNNKPGVFDMGRRQKSKVAMPIIFRLPVPVKATDIRIIPEKWSGVPFISLDFRTCDLINKNKKGKKCWKPLLGKTVHLKRVSFKHLSKKKFFKNKKFKEVSFAHKVPALVKAVEVSPPPVEGNDYRSAVTSFVLQYMNINGRWTNVVDRKGVVKVFRVKSKKKTVPFISPVEALSIRIFPQKWTGQNPEIMINLRGGFIFEHLEKNNEQQICYDSRDEYEPMENKTLNQMLSVITENENTADKSVMTIQLKSILQTYRDNSIAIGYEGDSCKDYGKENGPPYKWSWSGALYFSVTVISTIGYGHIAPKTFWGRLVCIAYAVLGIPLMLLCLANIGDVLADIFRFIYAKICCCGCCRKKDKTKVVQIKPAAKEPEGAWKTEKSKVINGPPPIGTNDFSRIPSKSPDKQLMDEKPKPIKVNPIEIKQFKTQEELANRSQQIRGEPVILDDDSDDEDDEYDEKKITVPLTVTMIVIAGYILGGAVLFGLWEGWDVLQSAYFCFITLSTIGFGDVVPGTDFENPQAQAQLILGAIYVLFGMAILSMCFSLMQDEIIAKCKWVGQKLGILDKNDVD</sequence>
<keyword evidence="12" id="KW-1185">Reference proteome</keyword>
<organism evidence="11 12">
    <name type="scientific">Pinctada imbricata</name>
    <name type="common">Atlantic pearl-oyster</name>
    <name type="synonym">Pinctada martensii</name>
    <dbReference type="NCBI Taxonomy" id="66713"/>
    <lineage>
        <taxon>Eukaryota</taxon>
        <taxon>Metazoa</taxon>
        <taxon>Spiralia</taxon>
        <taxon>Lophotrochozoa</taxon>
        <taxon>Mollusca</taxon>
        <taxon>Bivalvia</taxon>
        <taxon>Autobranchia</taxon>
        <taxon>Pteriomorphia</taxon>
        <taxon>Pterioida</taxon>
        <taxon>Pterioidea</taxon>
        <taxon>Pteriidae</taxon>
        <taxon>Pinctada</taxon>
    </lineage>
</organism>
<dbReference type="InterPro" id="IPR003280">
    <property type="entry name" value="2pore_dom_K_chnl"/>
</dbReference>
<gene>
    <name evidence="11" type="ORF">FSP39_017884</name>
</gene>
<feature type="transmembrane region" description="Helical" evidence="9">
    <location>
        <begin position="730"/>
        <end position="751"/>
    </location>
</feature>
<evidence type="ECO:0000256" key="4">
    <source>
        <dbReference type="ARBA" id="ARBA00022989"/>
    </source>
</evidence>
<keyword evidence="2 8" id="KW-0813">Transport</keyword>
<proteinExistence type="inferred from homology"/>
<evidence type="ECO:0000259" key="10">
    <source>
        <dbReference type="Pfam" id="PF07885"/>
    </source>
</evidence>
<evidence type="ECO:0000256" key="5">
    <source>
        <dbReference type="ARBA" id="ARBA00023065"/>
    </source>
</evidence>
<dbReference type="AlphaFoldDB" id="A0AA89C1W4"/>
<keyword evidence="3 8" id="KW-0812">Transmembrane</keyword>
<accession>A0AA89C1W4</accession>
<reference evidence="11" key="1">
    <citation type="submission" date="2019-08" db="EMBL/GenBank/DDBJ databases">
        <title>The improved chromosome-level genome for the pearl oyster Pinctada fucata martensii using PacBio sequencing and Hi-C.</title>
        <authorList>
            <person name="Zheng Z."/>
        </authorList>
    </citation>
    <scope>NUCLEOTIDE SEQUENCE</scope>
    <source>
        <strain evidence="11">ZZ-2019</strain>
        <tissue evidence="11">Adductor muscle</tissue>
    </source>
</reference>
<dbReference type="PANTHER" id="PTHR11003:SF334">
    <property type="entry name" value="FI03418P"/>
    <property type="match status" value="1"/>
</dbReference>
<dbReference type="InterPro" id="IPR013099">
    <property type="entry name" value="K_chnl_dom"/>
</dbReference>
<evidence type="ECO:0000256" key="6">
    <source>
        <dbReference type="ARBA" id="ARBA00023136"/>
    </source>
</evidence>
<dbReference type="Pfam" id="PF07885">
    <property type="entry name" value="Ion_trans_2"/>
    <property type="match status" value="2"/>
</dbReference>
<protein>
    <recommendedName>
        <fullName evidence="10">Potassium channel domain-containing protein</fullName>
    </recommendedName>
</protein>
<dbReference type="Gene3D" id="2.60.120.260">
    <property type="entry name" value="Galactose-binding domain-like"/>
    <property type="match status" value="2"/>
</dbReference>
<evidence type="ECO:0000256" key="3">
    <source>
        <dbReference type="ARBA" id="ARBA00022692"/>
    </source>
</evidence>
<name>A0AA89C1W4_PINIB</name>
<dbReference type="GO" id="GO:0022841">
    <property type="term" value="F:potassium ion leak channel activity"/>
    <property type="evidence" value="ECO:0007669"/>
    <property type="project" value="TreeGrafter"/>
</dbReference>
<keyword evidence="5 8" id="KW-0406">Ion transport</keyword>
<dbReference type="PRINTS" id="PR01333">
    <property type="entry name" value="2POREKCHANEL"/>
</dbReference>
<dbReference type="PANTHER" id="PTHR11003">
    <property type="entry name" value="POTASSIUM CHANNEL, SUBFAMILY K"/>
    <property type="match status" value="1"/>
</dbReference>
<dbReference type="GO" id="GO:0015271">
    <property type="term" value="F:outward rectifier potassium channel activity"/>
    <property type="evidence" value="ECO:0007669"/>
    <property type="project" value="TreeGrafter"/>
</dbReference>
<dbReference type="SUPFAM" id="SSF81324">
    <property type="entry name" value="Voltage-gated potassium channels"/>
    <property type="match status" value="2"/>
</dbReference>
<keyword evidence="4 9" id="KW-1133">Transmembrane helix</keyword>
<comment type="subcellular location">
    <subcellularLocation>
        <location evidence="1">Membrane</location>
        <topology evidence="1">Multi-pass membrane protein</topology>
    </subcellularLocation>
</comment>
<evidence type="ECO:0000256" key="8">
    <source>
        <dbReference type="RuleBase" id="RU003857"/>
    </source>
</evidence>
<feature type="domain" description="Potassium channel" evidence="10">
    <location>
        <begin position="736"/>
        <end position="814"/>
    </location>
</feature>
<evidence type="ECO:0000256" key="7">
    <source>
        <dbReference type="ARBA" id="ARBA00023303"/>
    </source>
</evidence>
<dbReference type="SUPFAM" id="SSF49785">
    <property type="entry name" value="Galactose-binding domain-like"/>
    <property type="match status" value="2"/>
</dbReference>
<feature type="transmembrane region" description="Helical" evidence="9">
    <location>
        <begin position="757"/>
        <end position="776"/>
    </location>
</feature>
<feature type="transmembrane region" description="Helical" evidence="9">
    <location>
        <begin position="548"/>
        <end position="569"/>
    </location>
</feature>
<feature type="transmembrane region" description="Helical" evidence="9">
    <location>
        <begin position="788"/>
        <end position="811"/>
    </location>
</feature>
<dbReference type="EMBL" id="VSWD01000007">
    <property type="protein sequence ID" value="KAK3098277.1"/>
    <property type="molecule type" value="Genomic_DNA"/>
</dbReference>
<evidence type="ECO:0000313" key="11">
    <source>
        <dbReference type="EMBL" id="KAK3098277.1"/>
    </source>
</evidence>
<feature type="domain" description="Potassium channel" evidence="10">
    <location>
        <begin position="542"/>
        <end position="602"/>
    </location>
</feature>
<feature type="transmembrane region" description="Helical" evidence="9">
    <location>
        <begin position="575"/>
        <end position="598"/>
    </location>
</feature>
<comment type="caution">
    <text evidence="11">The sequence shown here is derived from an EMBL/GenBank/DDBJ whole genome shotgun (WGS) entry which is preliminary data.</text>
</comment>
<dbReference type="GO" id="GO:0030322">
    <property type="term" value="P:stabilization of membrane potential"/>
    <property type="evidence" value="ECO:0007669"/>
    <property type="project" value="TreeGrafter"/>
</dbReference>
<comment type="similarity">
    <text evidence="8">Belongs to the two pore domain potassium channel (TC 1.A.1.8) family.</text>
</comment>
<dbReference type="Gene3D" id="1.10.287.70">
    <property type="match status" value="1"/>
</dbReference>
<evidence type="ECO:0000313" key="12">
    <source>
        <dbReference type="Proteomes" id="UP001186944"/>
    </source>
</evidence>
<dbReference type="InterPro" id="IPR008979">
    <property type="entry name" value="Galactose-bd-like_sf"/>
</dbReference>
<keyword evidence="6 9" id="KW-0472">Membrane</keyword>
<dbReference type="Proteomes" id="UP001186944">
    <property type="component" value="Unassembled WGS sequence"/>
</dbReference>
<evidence type="ECO:0000256" key="1">
    <source>
        <dbReference type="ARBA" id="ARBA00004141"/>
    </source>
</evidence>